<evidence type="ECO:0000313" key="3">
    <source>
        <dbReference type="Proteomes" id="UP000272025"/>
    </source>
</evidence>
<dbReference type="RefSeq" id="XP_028469850.1">
    <property type="nucleotide sequence ID" value="XM_028613287.1"/>
</dbReference>
<organism evidence="2 3">
    <name type="scientific">Sodiomyces alkalinus (strain CBS 110278 / VKM F-3762 / F11)</name>
    <name type="common">Alkaliphilic filamentous fungus</name>
    <dbReference type="NCBI Taxonomy" id="1314773"/>
    <lineage>
        <taxon>Eukaryota</taxon>
        <taxon>Fungi</taxon>
        <taxon>Dikarya</taxon>
        <taxon>Ascomycota</taxon>
        <taxon>Pezizomycotina</taxon>
        <taxon>Sordariomycetes</taxon>
        <taxon>Hypocreomycetidae</taxon>
        <taxon>Glomerellales</taxon>
        <taxon>Plectosphaerellaceae</taxon>
        <taxon>Sodiomyces</taxon>
    </lineage>
</organism>
<protein>
    <submittedName>
        <fullName evidence="2">Uncharacterized protein</fullName>
    </submittedName>
</protein>
<keyword evidence="3" id="KW-1185">Reference proteome</keyword>
<dbReference type="AlphaFoldDB" id="A0A3N2Q5J1"/>
<proteinExistence type="predicted"/>
<feature type="region of interest" description="Disordered" evidence="1">
    <location>
        <begin position="362"/>
        <end position="389"/>
    </location>
</feature>
<dbReference type="OrthoDB" id="4841107at2759"/>
<sequence length="389" mass="43081">MTSHERSPSMVTGNEDTSYFFSSDPPLEPTVAGAGLPDSNDRGVAGIDENNQNGLVFCKGRNENGCPIITVYKPVMTTAFTISVPNNSLGVASDVLTAFTQKAVIGALMYRQTIIMLTTSTSMISAPRDTTNKTPRILWKTIWRDRVKRLAPMLKLPLGSIYDGAGKAGSGRETAKQGNYHSSHVEKKLAVFALYTMLKAYGIRTGRYATAGQIRQLREAIQHEQPGEHAQFDIPISRKYCSLCPVFVQRLGNVSGIKFRFKIQHLVQRLPVPSSTTRTDIQVLGTASEVVNNPVEYHGETFTDAELTENNGLVVETRCEREDDAPTPPPPTSEVVEQFSEGLKSFSFQRTRRMIKRAREPLFKRKPLPPTAEIFTPSTSPQSRAQRSD</sequence>
<name>A0A3N2Q5J1_SODAK</name>
<reference evidence="2 3" key="1">
    <citation type="journal article" date="2018" name="Mol. Ecol.">
        <title>The obligate alkalophilic soda-lake fungus Sodiomyces alkalinus has shifted to a protein diet.</title>
        <authorList>
            <person name="Grum-Grzhimaylo A.A."/>
            <person name="Falkoski D.L."/>
            <person name="van den Heuvel J."/>
            <person name="Valero-Jimenez C.A."/>
            <person name="Min B."/>
            <person name="Choi I.G."/>
            <person name="Lipzen A."/>
            <person name="Daum C.G."/>
            <person name="Aanen D.K."/>
            <person name="Tsang A."/>
            <person name="Henrissat B."/>
            <person name="Bilanenko E.N."/>
            <person name="de Vries R.P."/>
            <person name="van Kan J.A.L."/>
            <person name="Grigoriev I.V."/>
            <person name="Debets A.J.M."/>
        </authorList>
    </citation>
    <scope>NUCLEOTIDE SEQUENCE [LARGE SCALE GENOMIC DNA]</scope>
    <source>
        <strain evidence="2 3">F11</strain>
    </source>
</reference>
<feature type="compositionally biased region" description="Polar residues" evidence="1">
    <location>
        <begin position="376"/>
        <end position="389"/>
    </location>
</feature>
<gene>
    <name evidence="2" type="ORF">SODALDRAFT_347137</name>
</gene>
<dbReference type="EMBL" id="ML119051">
    <property type="protein sequence ID" value="ROT42044.1"/>
    <property type="molecule type" value="Genomic_DNA"/>
</dbReference>
<evidence type="ECO:0000313" key="2">
    <source>
        <dbReference type="EMBL" id="ROT42044.1"/>
    </source>
</evidence>
<evidence type="ECO:0000256" key="1">
    <source>
        <dbReference type="SAM" id="MobiDB-lite"/>
    </source>
</evidence>
<dbReference type="Proteomes" id="UP000272025">
    <property type="component" value="Unassembled WGS sequence"/>
</dbReference>
<accession>A0A3N2Q5J1</accession>
<dbReference type="GeneID" id="39581765"/>
<dbReference type="STRING" id="1314773.A0A3N2Q5J1"/>